<accession>A0A0U0ZMK7</accession>
<dbReference type="InterPro" id="IPR010773">
    <property type="entry name" value="Mycophage_PG1_Gp7"/>
</dbReference>
<protein>
    <submittedName>
        <fullName evidence="1">Protein of uncharacterized function (DUF1360)</fullName>
    </submittedName>
</protein>
<dbReference type="AlphaFoldDB" id="A0A0U0ZMK7"/>
<evidence type="ECO:0000313" key="1">
    <source>
        <dbReference type="EMBL" id="CPV56732.1"/>
    </source>
</evidence>
<gene>
    <name evidence="1" type="ORF">ERS075579_02833</name>
</gene>
<sequence length="141" mass="15549">MNLGLGPIVLILIIYVLAVMRLVRLINYDTILDPVRLWIAHRANLAMIAADEARTAGNPVTAQSHTRRMARWNLLAEFLGCPWCVGFWLSLAAAMVPVHIIGWPWWAVFGVALACSYVVGLASPLTADELEIVSRNAEADQ</sequence>
<organism evidence="1 2">
    <name type="scientific">Mycobacteroides abscessus</name>
    <dbReference type="NCBI Taxonomy" id="36809"/>
    <lineage>
        <taxon>Bacteria</taxon>
        <taxon>Bacillati</taxon>
        <taxon>Actinomycetota</taxon>
        <taxon>Actinomycetes</taxon>
        <taxon>Mycobacteriales</taxon>
        <taxon>Mycobacteriaceae</taxon>
        <taxon>Mycobacteroides</taxon>
    </lineage>
</organism>
<reference evidence="1 2" key="1">
    <citation type="submission" date="2015-03" db="EMBL/GenBank/DDBJ databases">
        <authorList>
            <person name="Murphy D."/>
        </authorList>
    </citation>
    <scope>NUCLEOTIDE SEQUENCE [LARGE SCALE GENOMIC DNA]</scope>
    <source>
        <strain evidence="1 2">PAP088</strain>
    </source>
</reference>
<dbReference type="EMBL" id="CSWP01000005">
    <property type="protein sequence ID" value="CPV56732.1"/>
    <property type="molecule type" value="Genomic_DNA"/>
</dbReference>
<dbReference type="Pfam" id="PF07098">
    <property type="entry name" value="DUF1360"/>
    <property type="match status" value="1"/>
</dbReference>
<proteinExistence type="predicted"/>
<name>A0A0U0ZMK7_9MYCO</name>
<dbReference type="Proteomes" id="UP000045782">
    <property type="component" value="Unassembled WGS sequence"/>
</dbReference>
<dbReference type="RefSeq" id="WP_016896076.1">
    <property type="nucleotide sequence ID" value="NZ_CSWP01000005.1"/>
</dbReference>
<evidence type="ECO:0000313" key="2">
    <source>
        <dbReference type="Proteomes" id="UP000045782"/>
    </source>
</evidence>